<dbReference type="OrthoDB" id="410307at2759"/>
<accession>A0A6P8VRP1</accession>
<keyword evidence="3 5" id="KW-0863">Zinc-finger</keyword>
<dbReference type="InterPro" id="IPR045877">
    <property type="entry name" value="ZFP36-like"/>
</dbReference>
<dbReference type="FunCoup" id="A0A6P8VRP1">
    <property type="interactions" value="64"/>
</dbReference>
<keyword evidence="2 6" id="KW-0677">Repeat</keyword>
<feature type="domain" description="C3H1-type" evidence="8">
    <location>
        <begin position="315"/>
        <end position="343"/>
    </location>
</feature>
<feature type="zinc finger region" description="C3H1-type" evidence="5">
    <location>
        <begin position="315"/>
        <end position="343"/>
    </location>
</feature>
<name>A0A6P8VRP1_GYMAC</name>
<dbReference type="AlphaFoldDB" id="A0A6P8VRP1"/>
<dbReference type="GO" id="GO:0008270">
    <property type="term" value="F:zinc ion binding"/>
    <property type="evidence" value="ECO:0007669"/>
    <property type="project" value="UniProtKB-KW"/>
</dbReference>
<evidence type="ECO:0000259" key="8">
    <source>
        <dbReference type="PROSITE" id="PS50103"/>
    </source>
</evidence>
<keyword evidence="1 5" id="KW-0479">Metal-binding</keyword>
<evidence type="ECO:0000256" key="2">
    <source>
        <dbReference type="ARBA" id="ARBA00022737"/>
    </source>
</evidence>
<dbReference type="KEGG" id="gacu:117560694"/>
<evidence type="ECO:0000256" key="6">
    <source>
        <dbReference type="RuleBase" id="RU369014"/>
    </source>
</evidence>
<keyword evidence="9" id="KW-1185">Reference proteome</keyword>
<feature type="region of interest" description="Disordered" evidence="7">
    <location>
        <begin position="490"/>
        <end position="515"/>
    </location>
</feature>
<evidence type="ECO:0000256" key="1">
    <source>
        <dbReference type="ARBA" id="ARBA00022723"/>
    </source>
</evidence>
<dbReference type="GO" id="GO:0005737">
    <property type="term" value="C:cytoplasm"/>
    <property type="evidence" value="ECO:0007669"/>
    <property type="project" value="UniProtKB-SubCell"/>
</dbReference>
<dbReference type="Gene3D" id="4.10.1000.10">
    <property type="entry name" value="Zinc finger, CCCH-type"/>
    <property type="match status" value="2"/>
</dbReference>
<dbReference type="RefSeq" id="XP_034093531.1">
    <property type="nucleotide sequence ID" value="XM_034237640.1"/>
</dbReference>
<dbReference type="Pfam" id="PF00642">
    <property type="entry name" value="zf-CCCH"/>
    <property type="match status" value="2"/>
</dbReference>
<evidence type="ECO:0000256" key="3">
    <source>
        <dbReference type="ARBA" id="ARBA00022771"/>
    </source>
</evidence>
<comment type="subunit">
    <text evidence="6">Associates with the cytoplasmic CCR4-NOT deadenylase complex to trigger ARE-containing mRNA deadenylation and decay processes.</text>
</comment>
<dbReference type="InParanoid" id="A0A6P8VRP1"/>
<evidence type="ECO:0000256" key="4">
    <source>
        <dbReference type="ARBA" id="ARBA00022833"/>
    </source>
</evidence>
<feature type="region of interest" description="Disordered" evidence="7">
    <location>
        <begin position="168"/>
        <end position="206"/>
    </location>
</feature>
<feature type="compositionally biased region" description="Low complexity" evidence="7">
    <location>
        <begin position="403"/>
        <end position="413"/>
    </location>
</feature>
<reference evidence="10" key="1">
    <citation type="submission" date="2025-08" db="UniProtKB">
        <authorList>
            <consortium name="RefSeq"/>
        </authorList>
    </citation>
    <scope>IDENTIFICATION</scope>
</reference>
<feature type="compositionally biased region" description="Polar residues" evidence="7">
    <location>
        <begin position="194"/>
        <end position="206"/>
    </location>
</feature>
<dbReference type="GO" id="GO:1900153">
    <property type="term" value="P:positive regulation of nuclear-transcribed mRNA catabolic process, deadenylation-dependent decay"/>
    <property type="evidence" value="ECO:0007669"/>
    <property type="project" value="UniProtKB-UniRule"/>
</dbReference>
<feature type="compositionally biased region" description="Basic and acidic residues" evidence="7">
    <location>
        <begin position="50"/>
        <end position="59"/>
    </location>
</feature>
<dbReference type="SMART" id="SM00356">
    <property type="entry name" value="ZnF_C3H1"/>
    <property type="match status" value="2"/>
</dbReference>
<comment type="function">
    <text evidence="6">Zinc-finger RNA-binding protein that destabilizes several cytoplasmic AU-rich element (ARE)-containing mRNA transcripts by promoting their poly(A) tail removal or deadenylation, and hence provide a mechanism for attenuating protein synthesis. Acts as a 3'-untranslated region (UTR) ARE mRNA-binding adapter protein to communicate signaling events to the mRNA decay machinery. Functions by recruiting the CCR4-NOT deadenylase complex and probably other components of the cytoplasmic RNA decay machinery to the bound ARE-containing mRNAs, and hence promotes ARE-mediated mRNA deadenylation and decay processes. Binds to 3'-UTR ARE of numerous mRNAs.</text>
</comment>
<dbReference type="SUPFAM" id="SSF90229">
    <property type="entry name" value="CCCH zinc finger"/>
    <property type="match status" value="2"/>
</dbReference>
<evidence type="ECO:0000313" key="9">
    <source>
        <dbReference type="Proteomes" id="UP000515161"/>
    </source>
</evidence>
<keyword evidence="6" id="KW-0539">Nucleus</keyword>
<protein>
    <recommendedName>
        <fullName evidence="6">mRNA decay activator protein ZFP36</fullName>
    </recommendedName>
    <alternativeName>
        <fullName evidence="6">Zinc finger protein 36</fullName>
    </alternativeName>
</protein>
<keyword evidence="6" id="KW-0687">Ribonucleoprotein</keyword>
<feature type="zinc finger region" description="C3H1-type" evidence="5">
    <location>
        <begin position="277"/>
        <end position="305"/>
    </location>
</feature>
<feature type="region of interest" description="Disordered" evidence="7">
    <location>
        <begin position="1"/>
        <end position="36"/>
    </location>
</feature>
<comment type="subcellular location">
    <subcellularLocation>
        <location evidence="6">Nucleus</location>
    </subcellularLocation>
    <subcellularLocation>
        <location evidence="6">Cytoplasm</location>
    </subcellularLocation>
</comment>
<feature type="region of interest" description="Disordered" evidence="7">
    <location>
        <begin position="392"/>
        <end position="413"/>
    </location>
</feature>
<proteinExistence type="predicted"/>
<feature type="domain" description="C3H1-type" evidence="8">
    <location>
        <begin position="277"/>
        <end position="305"/>
    </location>
</feature>
<feature type="region of interest" description="Disordered" evidence="7">
    <location>
        <begin position="50"/>
        <end position="70"/>
    </location>
</feature>
<dbReference type="Proteomes" id="UP000515161">
    <property type="component" value="Unplaced"/>
</dbReference>
<dbReference type="FunFam" id="4.10.1000.10:FF:000002">
    <property type="entry name" value="Zinc finger protein 36, C3H1 type-like 1"/>
    <property type="match status" value="1"/>
</dbReference>
<dbReference type="GeneID" id="117560694"/>
<feature type="compositionally biased region" description="Low complexity" evidence="7">
    <location>
        <begin position="498"/>
        <end position="513"/>
    </location>
</feature>
<dbReference type="InterPro" id="IPR000571">
    <property type="entry name" value="Znf_CCCH"/>
</dbReference>
<dbReference type="FunFam" id="4.10.1000.10:FF:000001">
    <property type="entry name" value="zinc finger CCCH domain-containing protein 15-like"/>
    <property type="match status" value="1"/>
</dbReference>
<keyword evidence="4 5" id="KW-0862">Zinc</keyword>
<dbReference type="GO" id="GO:0005634">
    <property type="term" value="C:nucleus"/>
    <property type="evidence" value="ECO:0007669"/>
    <property type="project" value="UniProtKB-SubCell"/>
</dbReference>
<organism evidence="9 10">
    <name type="scientific">Gymnodraco acuticeps</name>
    <name type="common">Antarctic dragonfish</name>
    <dbReference type="NCBI Taxonomy" id="8218"/>
    <lineage>
        <taxon>Eukaryota</taxon>
        <taxon>Metazoa</taxon>
        <taxon>Chordata</taxon>
        <taxon>Craniata</taxon>
        <taxon>Vertebrata</taxon>
        <taxon>Euteleostomi</taxon>
        <taxon>Actinopterygii</taxon>
        <taxon>Neopterygii</taxon>
        <taxon>Teleostei</taxon>
        <taxon>Neoteleostei</taxon>
        <taxon>Acanthomorphata</taxon>
        <taxon>Eupercaria</taxon>
        <taxon>Perciformes</taxon>
        <taxon>Notothenioidei</taxon>
        <taxon>Bathydraconidae</taxon>
        <taxon>Gymnodraco</taxon>
    </lineage>
</organism>
<evidence type="ECO:0000256" key="7">
    <source>
        <dbReference type="SAM" id="MobiDB-lite"/>
    </source>
</evidence>
<sequence length="530" mass="57434">MVEELSSKGSHCSLSPLTDSLSTDRTTSSLLSPSLQTPLSALGEQFLLTAKERPSRDGTLRGSPGPETLSVPAQLFRGQALYSFSPPQPCCTEGPDPRLHSARTLERTMPSGFLTPFLELDEEFFKNFRGMEATDGPLPGSLPPQNQNQRVLGFQRRHSLCPVTLPNSKFNSSSSSSSSSEVADSAGWGFNMAPPQQWSQDGQLPRSSLSHIPFRVDRSVSMIEGHSLAAREDKLANLTPKVLLPPPGFCLSNTSLSSIASPSDTISPVSPPHISTRYKTELCRTYEENGTCKYGAKCQFAHGMDEMRGLSRHPKYKTEPCRTFHTIGFCPYGARCHFIHNADEMLDGGGPSQKPRMRPPLLRHSVSFAGFSSSPQTFQPVEESQPSSFLFTRASSVSPPPSSTGSPELLSPLFPEPGSLKQCPYPFSGVPELGGDSGDSSLRFYAVTDSISSKFVASTFTSKNPNLPYLLPQQLPVSLHSLQRCSSAESLSEEGYTSSCSLSSASSGTESPSFEGRRLPIFSRLSVTDE</sequence>
<dbReference type="GO" id="GO:0035925">
    <property type="term" value="F:mRNA 3'-UTR AU-rich region binding"/>
    <property type="evidence" value="ECO:0007669"/>
    <property type="project" value="UniProtKB-UniRule"/>
</dbReference>
<dbReference type="PANTHER" id="PTHR12547">
    <property type="entry name" value="CCCH ZINC FINGER/TIS11-RELATED"/>
    <property type="match status" value="1"/>
</dbReference>
<feature type="compositionally biased region" description="Low complexity" evidence="7">
    <location>
        <begin position="13"/>
        <end position="36"/>
    </location>
</feature>
<keyword evidence="6" id="KW-0963">Cytoplasm</keyword>
<evidence type="ECO:0000256" key="5">
    <source>
        <dbReference type="PROSITE-ProRule" id="PRU00723"/>
    </source>
</evidence>
<dbReference type="GO" id="GO:1990904">
    <property type="term" value="C:ribonucleoprotein complex"/>
    <property type="evidence" value="ECO:0007669"/>
    <property type="project" value="UniProtKB-KW"/>
</dbReference>
<dbReference type="PANTHER" id="PTHR12547:SF130">
    <property type="entry name" value="MRNA DECAY ACTIVATOR PROTEIN ZFP36"/>
    <property type="match status" value="1"/>
</dbReference>
<dbReference type="PROSITE" id="PS50103">
    <property type="entry name" value="ZF_C3H1"/>
    <property type="match status" value="2"/>
</dbReference>
<dbReference type="InterPro" id="IPR036855">
    <property type="entry name" value="Znf_CCCH_sf"/>
</dbReference>
<gene>
    <name evidence="10" type="primary">LOC117560694</name>
</gene>
<evidence type="ECO:0000313" key="10">
    <source>
        <dbReference type="RefSeq" id="XP_034093531.1"/>
    </source>
</evidence>
<dbReference type="GO" id="GO:0061158">
    <property type="term" value="P:3'-UTR-mediated mRNA destabilization"/>
    <property type="evidence" value="ECO:0007669"/>
    <property type="project" value="UniProtKB-UniRule"/>
</dbReference>